<reference evidence="2" key="1">
    <citation type="submission" date="2022-11" db="UniProtKB">
        <authorList>
            <consortium name="WormBaseParasite"/>
        </authorList>
    </citation>
    <scope>IDENTIFICATION</scope>
</reference>
<dbReference type="WBParaSite" id="ES5_v2.g23217.t1">
    <property type="protein sequence ID" value="ES5_v2.g23217.t1"/>
    <property type="gene ID" value="ES5_v2.g23217"/>
</dbReference>
<organism evidence="1 2">
    <name type="scientific">Panagrolaimus sp. ES5</name>
    <dbReference type="NCBI Taxonomy" id="591445"/>
    <lineage>
        <taxon>Eukaryota</taxon>
        <taxon>Metazoa</taxon>
        <taxon>Ecdysozoa</taxon>
        <taxon>Nematoda</taxon>
        <taxon>Chromadorea</taxon>
        <taxon>Rhabditida</taxon>
        <taxon>Tylenchina</taxon>
        <taxon>Panagrolaimomorpha</taxon>
        <taxon>Panagrolaimoidea</taxon>
        <taxon>Panagrolaimidae</taxon>
        <taxon>Panagrolaimus</taxon>
    </lineage>
</organism>
<accession>A0AC34G0Q8</accession>
<sequence>MAGTTQAEKSNKRHRPIGIGVQGLADTFQLMRHPFTSDGAKKTNKLIFETIYHAALEASCELAEKLGPYETYEGSPVSRGILQHDMWNVTPSNLWDWDELRSKIAKYGVRNSLLLAPMPTASTAQILGNNESIEPYTSNVTGLVLLEINCFANLLL</sequence>
<evidence type="ECO:0000313" key="2">
    <source>
        <dbReference type="WBParaSite" id="ES5_v2.g23217.t1"/>
    </source>
</evidence>
<name>A0AC34G0Q8_9BILA</name>
<proteinExistence type="predicted"/>
<protein>
    <submittedName>
        <fullName evidence="2">Ribonucleotide reductase large subunit domain-containing protein</fullName>
    </submittedName>
</protein>
<evidence type="ECO:0000313" key="1">
    <source>
        <dbReference type="Proteomes" id="UP000887579"/>
    </source>
</evidence>
<dbReference type="Proteomes" id="UP000887579">
    <property type="component" value="Unplaced"/>
</dbReference>